<evidence type="ECO:0000313" key="2">
    <source>
        <dbReference type="Proteomes" id="UP000016800"/>
    </source>
</evidence>
<evidence type="ECO:0000313" key="1">
    <source>
        <dbReference type="EMBL" id="CCT74973.1"/>
    </source>
</evidence>
<dbReference type="RefSeq" id="XP_023437051.1">
    <property type="nucleotide sequence ID" value="XM_023569900.1"/>
</dbReference>
<keyword evidence="2" id="KW-1185">Reference proteome</keyword>
<protein>
    <submittedName>
        <fullName evidence="1">Uncharacterized protein</fullName>
    </submittedName>
</protein>
<dbReference type="STRING" id="1279085.S0EPE4"/>
<accession>S0EPE4</accession>
<dbReference type="InterPro" id="IPR052895">
    <property type="entry name" value="HetReg/Transcr_Mod"/>
</dbReference>
<dbReference type="AlphaFoldDB" id="S0EPE4"/>
<dbReference type="Proteomes" id="UP000016800">
    <property type="component" value="Chromosome X"/>
</dbReference>
<gene>
    <name evidence="1" type="ORF">FFUJ_11047</name>
</gene>
<dbReference type="EMBL" id="HF679032">
    <property type="protein sequence ID" value="CCT74973.1"/>
    <property type="molecule type" value="Genomic_DNA"/>
</dbReference>
<proteinExistence type="predicted"/>
<reference evidence="2" key="1">
    <citation type="journal article" date="2013" name="PLoS Pathog.">
        <title>Deciphering the cryptic genome: genome-wide analyses of the rice pathogen Fusarium fujikuroi reveal complex regulation of secondary metabolism and novel metabolites.</title>
        <authorList>
            <person name="Wiemann P."/>
            <person name="Sieber C.M."/>
            <person name="von Bargen K.W."/>
            <person name="Studt L."/>
            <person name="Niehaus E.M."/>
            <person name="Espino J.J."/>
            <person name="Huss K."/>
            <person name="Michielse C.B."/>
            <person name="Albermann S."/>
            <person name="Wagner D."/>
            <person name="Bergner S.V."/>
            <person name="Connolly L.R."/>
            <person name="Fischer A."/>
            <person name="Reuter G."/>
            <person name="Kleigrewe K."/>
            <person name="Bald T."/>
            <person name="Wingfield B.D."/>
            <person name="Ophir R."/>
            <person name="Freeman S."/>
            <person name="Hippler M."/>
            <person name="Smith K.M."/>
            <person name="Brown D.W."/>
            <person name="Proctor R.H."/>
            <person name="Munsterkotter M."/>
            <person name="Freitag M."/>
            <person name="Humpf H.U."/>
            <person name="Guldener U."/>
            <person name="Tudzynski B."/>
        </authorList>
    </citation>
    <scope>NUCLEOTIDE SEQUENCE [LARGE SCALE GENOMIC DNA]</scope>
    <source>
        <strain evidence="2">CBS 195.34 / IMI 58289 / NRRL A-6831</strain>
    </source>
</reference>
<dbReference type="PANTHER" id="PTHR24148">
    <property type="entry name" value="ANKYRIN REPEAT DOMAIN-CONTAINING PROTEIN 39 HOMOLOG-RELATED"/>
    <property type="match status" value="1"/>
</dbReference>
<dbReference type="VEuPathDB" id="FungiDB:FFUJ_11047"/>
<dbReference type="PANTHER" id="PTHR24148:SF73">
    <property type="entry name" value="HET DOMAIN PROTEIN (AFU_ORTHOLOGUE AFUA_8G01020)"/>
    <property type="match status" value="1"/>
</dbReference>
<sequence length="349" mass="39846">MDELMEATTISKTYHYFFPFQKGAYKMYVIERLKTYTRQNRDTRSSQRPPVDTYLADLLDKTRDYDATDPRDKVYAIIGLLNQSGYKSPLMVSYRVTVEDLYIQVAKIMQKDSETLDVMSQVEVEPLTHQGIRYGLPSWAPDWTVRSSNKSMYGSAQYPRLKQPDRGGPVGVKPSFSFTGDSKAHCRFLLNKSQMVAEGFTFDTIEKIETRFVDLEPGLKLVGVKRYGYRIGWKPPSACDQFECHDYWLAWLGFQTDFPSPTTKIPRRNEGKIRHVDIRAFKTQASGVLGSTDTSTKVGDNICVLMGARVPYILRPCGNSHLLDRGVMNSVLMKELGTGKFTLRDFIIE</sequence>
<dbReference type="HOGENOM" id="CLU_746033_0_0_1"/>
<organism evidence="1 2">
    <name type="scientific">Gibberella fujikuroi (strain CBS 195.34 / IMI 58289 / NRRL A-6831)</name>
    <name type="common">Bakanae and foot rot disease fungus</name>
    <name type="synonym">Fusarium fujikuroi</name>
    <dbReference type="NCBI Taxonomy" id="1279085"/>
    <lineage>
        <taxon>Eukaryota</taxon>
        <taxon>Fungi</taxon>
        <taxon>Dikarya</taxon>
        <taxon>Ascomycota</taxon>
        <taxon>Pezizomycotina</taxon>
        <taxon>Sordariomycetes</taxon>
        <taxon>Hypocreomycetidae</taxon>
        <taxon>Hypocreales</taxon>
        <taxon>Nectriaceae</taxon>
        <taxon>Fusarium</taxon>
        <taxon>Fusarium fujikuroi species complex</taxon>
    </lineage>
</organism>
<name>S0EPE4_GIBF5</name>
<dbReference type="GeneID" id="35404511"/>